<keyword evidence="1" id="KW-1133">Transmembrane helix</keyword>
<comment type="caution">
    <text evidence="2">The sequence shown here is derived from an EMBL/GenBank/DDBJ whole genome shotgun (WGS) entry which is preliminary data.</text>
</comment>
<evidence type="ECO:0000313" key="3">
    <source>
        <dbReference type="Proteomes" id="UP000036987"/>
    </source>
</evidence>
<keyword evidence="3" id="KW-1185">Reference proteome</keyword>
<dbReference type="EMBL" id="LFYR01002060">
    <property type="protein sequence ID" value="KMZ57494.1"/>
    <property type="molecule type" value="Genomic_DNA"/>
</dbReference>
<evidence type="ECO:0000313" key="2">
    <source>
        <dbReference type="EMBL" id="KMZ57494.1"/>
    </source>
</evidence>
<dbReference type="Proteomes" id="UP000036987">
    <property type="component" value="Unassembled WGS sequence"/>
</dbReference>
<proteinExistence type="predicted"/>
<feature type="transmembrane region" description="Helical" evidence="1">
    <location>
        <begin position="28"/>
        <end position="48"/>
    </location>
</feature>
<sequence length="54" mass="5889">MDACDVEKGCGSKIPMLSSFTVSTAHGLGFRAIIVILNIFTLSTPLFFDFCILF</sequence>
<gene>
    <name evidence="2" type="ORF">ZOSMA_85G00620</name>
</gene>
<protein>
    <recommendedName>
        <fullName evidence="4">Transmembrane protein</fullName>
    </recommendedName>
</protein>
<reference evidence="3" key="1">
    <citation type="journal article" date="2016" name="Nature">
        <title>The genome of the seagrass Zostera marina reveals angiosperm adaptation to the sea.</title>
        <authorList>
            <person name="Olsen J.L."/>
            <person name="Rouze P."/>
            <person name="Verhelst B."/>
            <person name="Lin Y.-C."/>
            <person name="Bayer T."/>
            <person name="Collen J."/>
            <person name="Dattolo E."/>
            <person name="De Paoli E."/>
            <person name="Dittami S."/>
            <person name="Maumus F."/>
            <person name="Michel G."/>
            <person name="Kersting A."/>
            <person name="Lauritano C."/>
            <person name="Lohaus R."/>
            <person name="Toepel M."/>
            <person name="Tonon T."/>
            <person name="Vanneste K."/>
            <person name="Amirebrahimi M."/>
            <person name="Brakel J."/>
            <person name="Bostroem C."/>
            <person name="Chovatia M."/>
            <person name="Grimwood J."/>
            <person name="Jenkins J.W."/>
            <person name="Jueterbock A."/>
            <person name="Mraz A."/>
            <person name="Stam W.T."/>
            <person name="Tice H."/>
            <person name="Bornberg-Bauer E."/>
            <person name="Green P.J."/>
            <person name="Pearson G.A."/>
            <person name="Procaccini G."/>
            <person name="Duarte C.M."/>
            <person name="Schmutz J."/>
            <person name="Reusch T.B.H."/>
            <person name="Van de Peer Y."/>
        </authorList>
    </citation>
    <scope>NUCLEOTIDE SEQUENCE [LARGE SCALE GENOMIC DNA]</scope>
    <source>
        <strain evidence="3">cv. Finnish</strain>
    </source>
</reference>
<name>A0A0K9NL41_ZOSMR</name>
<evidence type="ECO:0008006" key="4">
    <source>
        <dbReference type="Google" id="ProtNLM"/>
    </source>
</evidence>
<dbReference type="AlphaFoldDB" id="A0A0K9NL41"/>
<organism evidence="2 3">
    <name type="scientific">Zostera marina</name>
    <name type="common">Eelgrass</name>
    <dbReference type="NCBI Taxonomy" id="29655"/>
    <lineage>
        <taxon>Eukaryota</taxon>
        <taxon>Viridiplantae</taxon>
        <taxon>Streptophyta</taxon>
        <taxon>Embryophyta</taxon>
        <taxon>Tracheophyta</taxon>
        <taxon>Spermatophyta</taxon>
        <taxon>Magnoliopsida</taxon>
        <taxon>Liliopsida</taxon>
        <taxon>Zosteraceae</taxon>
        <taxon>Zostera</taxon>
    </lineage>
</organism>
<evidence type="ECO:0000256" key="1">
    <source>
        <dbReference type="SAM" id="Phobius"/>
    </source>
</evidence>
<keyword evidence="1" id="KW-0472">Membrane</keyword>
<keyword evidence="1" id="KW-0812">Transmembrane</keyword>
<accession>A0A0K9NL41</accession>